<comment type="caution">
    <text evidence="3">The sequence shown here is derived from an EMBL/GenBank/DDBJ whole genome shotgun (WGS) entry which is preliminary data.</text>
</comment>
<accession>A0AAD5ZWZ6</accession>
<dbReference type="Proteomes" id="UP001210211">
    <property type="component" value="Unassembled WGS sequence"/>
</dbReference>
<protein>
    <recommendedName>
        <fullName evidence="5">Translocon-associated protein subunit beta</fullName>
    </recommendedName>
</protein>
<reference evidence="3 4" key="1">
    <citation type="journal article" date="2022" name="Cell">
        <title>Repeat-based holocentromeres influence genome architecture and karyotype evolution.</title>
        <authorList>
            <person name="Hofstatter P.G."/>
            <person name="Thangavel G."/>
            <person name="Lux T."/>
            <person name="Neumann P."/>
            <person name="Vondrak T."/>
            <person name="Novak P."/>
            <person name="Zhang M."/>
            <person name="Costa L."/>
            <person name="Castellani M."/>
            <person name="Scott A."/>
            <person name="Toegelov H."/>
            <person name="Fuchs J."/>
            <person name="Mata-Sucre Y."/>
            <person name="Dias Y."/>
            <person name="Vanzela A.L.L."/>
            <person name="Huettel B."/>
            <person name="Almeida C.C.S."/>
            <person name="Simkova H."/>
            <person name="Souza G."/>
            <person name="Pedrosa-Harand A."/>
            <person name="Macas J."/>
            <person name="Mayer K.F.X."/>
            <person name="Houben A."/>
            <person name="Marques A."/>
        </authorList>
    </citation>
    <scope>NUCLEOTIDE SEQUENCE [LARGE SCALE GENOMIC DNA]</scope>
    <source>
        <strain evidence="3">RhyTen1mFocal</strain>
    </source>
</reference>
<feature type="transmembrane region" description="Helical" evidence="1">
    <location>
        <begin position="156"/>
        <end position="174"/>
    </location>
</feature>
<evidence type="ECO:0000256" key="2">
    <source>
        <dbReference type="SAM" id="SignalP"/>
    </source>
</evidence>
<keyword evidence="2" id="KW-0732">Signal</keyword>
<name>A0AAD5ZWZ6_9POAL</name>
<gene>
    <name evidence="3" type="ORF">LUZ61_009203</name>
</gene>
<evidence type="ECO:0000256" key="1">
    <source>
        <dbReference type="SAM" id="Phobius"/>
    </source>
</evidence>
<keyword evidence="4" id="KW-1185">Reference proteome</keyword>
<evidence type="ECO:0000313" key="4">
    <source>
        <dbReference type="Proteomes" id="UP001210211"/>
    </source>
</evidence>
<keyword evidence="1" id="KW-1133">Transmembrane helix</keyword>
<proteinExistence type="predicted"/>
<organism evidence="3 4">
    <name type="scientific">Rhynchospora tenuis</name>
    <dbReference type="NCBI Taxonomy" id="198213"/>
    <lineage>
        <taxon>Eukaryota</taxon>
        <taxon>Viridiplantae</taxon>
        <taxon>Streptophyta</taxon>
        <taxon>Embryophyta</taxon>
        <taxon>Tracheophyta</taxon>
        <taxon>Spermatophyta</taxon>
        <taxon>Magnoliopsida</taxon>
        <taxon>Liliopsida</taxon>
        <taxon>Poales</taxon>
        <taxon>Cyperaceae</taxon>
        <taxon>Cyperoideae</taxon>
        <taxon>Rhynchosporeae</taxon>
        <taxon>Rhynchospora</taxon>
    </lineage>
</organism>
<dbReference type="PANTHER" id="PTHR35465:SF1">
    <property type="entry name" value="PHOSPHATIDYLINOSITOL-GLYCAN BIOSYNTHESIS CLASS X PROTEIN"/>
    <property type="match status" value="1"/>
</dbReference>
<feature type="chain" id="PRO_5042156603" description="Translocon-associated protein subunit beta" evidence="2">
    <location>
        <begin position="30"/>
        <end position="196"/>
    </location>
</feature>
<dbReference type="AlphaFoldDB" id="A0AAD5ZWZ6"/>
<feature type="signal peptide" evidence="2">
    <location>
        <begin position="1"/>
        <end position="29"/>
    </location>
</feature>
<dbReference type="PANTHER" id="PTHR35465">
    <property type="entry name" value="CAVEOLIN-1 PROTEIN"/>
    <property type="match status" value="1"/>
</dbReference>
<keyword evidence="1" id="KW-0812">Transmembrane</keyword>
<evidence type="ECO:0008006" key="5">
    <source>
        <dbReference type="Google" id="ProtNLM"/>
    </source>
</evidence>
<evidence type="ECO:0000313" key="3">
    <source>
        <dbReference type="EMBL" id="KAJ3705498.1"/>
    </source>
</evidence>
<keyword evidence="1" id="KW-0472">Membrane</keyword>
<dbReference type="EMBL" id="JAMRDG010000001">
    <property type="protein sequence ID" value="KAJ3705498.1"/>
    <property type="molecule type" value="Genomic_DNA"/>
</dbReference>
<sequence length="196" mass="22659">MKFVKCPINHLPILLSILLFIQISTLSTASSLQPKVLTVGEELKGETLQLKFGQKFYKLVDLKEDFWYEVKISYPASIPASFSIELKKDLTDEHRNSNRRLLNTEKLIFKAESTEQVHVLVTVNAEGVVAQPSVLERELVLYNIVCDELMLGIPRFTWWVGFTAILCLLFAFIFPHYFPLHRLLEYNAQNQKEIKD</sequence>